<comment type="pathway">
    <text evidence="2">Organic acid metabolism; glycolate biosynthesis; glycolate from 2-phosphoglycolate: step 1/1.</text>
</comment>
<dbReference type="PANTHER" id="PTHR43434:SF1">
    <property type="entry name" value="PHOSPHOGLYCOLATE PHOSPHATASE"/>
    <property type="match status" value="1"/>
</dbReference>
<dbReference type="SUPFAM" id="SSF56784">
    <property type="entry name" value="HAD-like"/>
    <property type="match status" value="2"/>
</dbReference>
<keyword evidence="6" id="KW-1185">Reference proteome</keyword>
<dbReference type="PANTHER" id="PTHR43434">
    <property type="entry name" value="PHOSPHOGLYCOLATE PHOSPHATASE"/>
    <property type="match status" value="1"/>
</dbReference>
<reference evidence="5 6" key="1">
    <citation type="submission" date="2024-03" db="EMBL/GenBank/DDBJ databases">
        <title>Community enrichment and isolation of bacterial strains for fucoidan degradation.</title>
        <authorList>
            <person name="Sichert A."/>
        </authorList>
    </citation>
    <scope>NUCLEOTIDE SEQUENCE [LARGE SCALE GENOMIC DNA]</scope>
    <source>
        <strain evidence="5 6">AS76</strain>
    </source>
</reference>
<organism evidence="5 6">
    <name type="scientific">Neptuniibacter pectenicola</name>
    <dbReference type="NCBI Taxonomy" id="1806669"/>
    <lineage>
        <taxon>Bacteria</taxon>
        <taxon>Pseudomonadati</taxon>
        <taxon>Pseudomonadota</taxon>
        <taxon>Gammaproteobacteria</taxon>
        <taxon>Oceanospirillales</taxon>
        <taxon>Oceanospirillaceae</taxon>
        <taxon>Neptuniibacter</taxon>
    </lineage>
</organism>
<dbReference type="InterPro" id="IPR023214">
    <property type="entry name" value="HAD_sf"/>
</dbReference>
<dbReference type="GO" id="GO:0016787">
    <property type="term" value="F:hydrolase activity"/>
    <property type="evidence" value="ECO:0007669"/>
    <property type="project" value="UniProtKB-KW"/>
</dbReference>
<evidence type="ECO:0000313" key="5">
    <source>
        <dbReference type="EMBL" id="MEM5536072.1"/>
    </source>
</evidence>
<evidence type="ECO:0000256" key="1">
    <source>
        <dbReference type="ARBA" id="ARBA00000830"/>
    </source>
</evidence>
<dbReference type="InterPro" id="IPR006439">
    <property type="entry name" value="HAD-SF_hydro_IA"/>
</dbReference>
<sequence>MPNTTQVRIENSVVLPRPTLMLFDWHGTLVDTHDAMYQAIEEMLAQLDELDLVQYLLPEEEAKTEDDEKLIRYIRIYRHLHPRVLAEQRISRTDVFDAIFGDNDVANRIAHKAYNDCYRHHYGEVKPFQTGMFDYLCYLKKLGIKIGVVTNRSREFLDPELAQVEGGRWNDLFDVTLCGDEMLRYKPAPDSLVQASKQLNLLTDQHLWYVGDSVTDMMTATKAGVTRVFYNGALWAPHWFEQVFADHAHHHYDPDIIIDDFDELLDLVITSKGAEITQDLLTKRPDRLPPRQPKAEHQEPDWHPAVAKLTYPKVILFDWHATLVDTLDAMYHAVDDMLKELKELGLLEHLVDTAKCKSPDDQRLVEYVRDNLSLHPKIKIDRKISRTDIFEILFADNYVAKTLAHKGFTEHYRKYYGTALPFEANVKNMLEGLRKLGLIVGVITNRDREFFVHELNTVDGGWAHLFDTEICGDDTVERKPHTDQILKAAENLNITLGPDIWYVGDSTTDVIAAKSAGITSVFFNGAQWDLPWLNKIFPGTERYPYKPDVVVNDFSEFWALVLSCRKNRPRN</sequence>
<evidence type="ECO:0000313" key="6">
    <source>
        <dbReference type="Proteomes" id="UP001449225"/>
    </source>
</evidence>
<name>A0ABU9TQS1_9GAMM</name>
<dbReference type="Pfam" id="PF13419">
    <property type="entry name" value="HAD_2"/>
    <property type="match status" value="2"/>
</dbReference>
<accession>A0ABU9TQS1</accession>
<dbReference type="SFLD" id="SFLDS00003">
    <property type="entry name" value="Haloacid_Dehalogenase"/>
    <property type="match status" value="2"/>
</dbReference>
<protein>
    <recommendedName>
        <fullName evidence="4">phosphoglycolate phosphatase</fullName>
        <ecNumber evidence="4">3.1.3.18</ecNumber>
    </recommendedName>
</protein>
<gene>
    <name evidence="5" type="ORF">WNY58_06670</name>
</gene>
<dbReference type="Gene3D" id="1.10.150.730">
    <property type="match status" value="2"/>
</dbReference>
<evidence type="ECO:0000256" key="3">
    <source>
        <dbReference type="ARBA" id="ARBA00006171"/>
    </source>
</evidence>
<dbReference type="NCBIfam" id="TIGR01549">
    <property type="entry name" value="HAD-SF-IA-v1"/>
    <property type="match status" value="2"/>
</dbReference>
<proteinExistence type="inferred from homology"/>
<keyword evidence="5" id="KW-0378">Hydrolase</keyword>
<evidence type="ECO:0000256" key="4">
    <source>
        <dbReference type="ARBA" id="ARBA00013078"/>
    </source>
</evidence>
<dbReference type="Gene3D" id="3.40.50.1000">
    <property type="entry name" value="HAD superfamily/HAD-like"/>
    <property type="match status" value="2"/>
</dbReference>
<comment type="catalytic activity">
    <reaction evidence="1">
        <text>2-phosphoglycolate + H2O = glycolate + phosphate</text>
        <dbReference type="Rhea" id="RHEA:14369"/>
        <dbReference type="ChEBI" id="CHEBI:15377"/>
        <dbReference type="ChEBI" id="CHEBI:29805"/>
        <dbReference type="ChEBI" id="CHEBI:43474"/>
        <dbReference type="ChEBI" id="CHEBI:58033"/>
        <dbReference type="EC" id="3.1.3.18"/>
    </reaction>
</comment>
<dbReference type="InterPro" id="IPR050155">
    <property type="entry name" value="HAD-like_hydrolase_sf"/>
</dbReference>
<dbReference type="InterPro" id="IPR041492">
    <property type="entry name" value="HAD_2"/>
</dbReference>
<dbReference type="Proteomes" id="UP001449225">
    <property type="component" value="Unassembled WGS sequence"/>
</dbReference>
<dbReference type="RefSeq" id="WP_342854086.1">
    <property type="nucleotide sequence ID" value="NZ_JBBMRA010000004.1"/>
</dbReference>
<comment type="similarity">
    <text evidence="3">Belongs to the HAD-like hydrolase superfamily. CbbY/CbbZ/Gph/YieH family.</text>
</comment>
<dbReference type="EMBL" id="JBBMRA010000004">
    <property type="protein sequence ID" value="MEM5536072.1"/>
    <property type="molecule type" value="Genomic_DNA"/>
</dbReference>
<comment type="caution">
    <text evidence="5">The sequence shown here is derived from an EMBL/GenBank/DDBJ whole genome shotgun (WGS) entry which is preliminary data.</text>
</comment>
<dbReference type="InterPro" id="IPR036412">
    <property type="entry name" value="HAD-like_sf"/>
</dbReference>
<dbReference type="SFLD" id="SFLDG01129">
    <property type="entry name" value="C1.5:_HAD__Beta-PGM__Phosphata"/>
    <property type="match status" value="2"/>
</dbReference>
<dbReference type="EC" id="3.1.3.18" evidence="4"/>
<evidence type="ECO:0000256" key="2">
    <source>
        <dbReference type="ARBA" id="ARBA00004818"/>
    </source>
</evidence>